<dbReference type="InterPro" id="IPR027417">
    <property type="entry name" value="P-loop_NTPase"/>
</dbReference>
<dbReference type="Pfam" id="PF14331">
    <property type="entry name" value="IcmF-related_N"/>
    <property type="match status" value="1"/>
</dbReference>
<accession>A0ABY7C0W9</accession>
<evidence type="ECO:0000259" key="4">
    <source>
        <dbReference type="Pfam" id="PF14331"/>
    </source>
</evidence>
<feature type="domain" description="Type VI secretion system IcmF C-terminal" evidence="2">
    <location>
        <begin position="1091"/>
        <end position="1194"/>
    </location>
</feature>
<dbReference type="Pfam" id="PF06761">
    <property type="entry name" value="IcmF-related"/>
    <property type="match status" value="1"/>
</dbReference>
<keyword evidence="1" id="KW-1133">Transmembrane helix</keyword>
<dbReference type="RefSeq" id="WP_268879934.1">
    <property type="nucleotide sequence ID" value="NZ_CP114029.1"/>
</dbReference>
<dbReference type="PANTHER" id="PTHR36153:SF1">
    <property type="entry name" value="TYPE VI SECRETION SYSTEM COMPONENT TSSM1"/>
    <property type="match status" value="1"/>
</dbReference>
<feature type="domain" description="Type VI secretion system component TssM1 N-terminal" evidence="4">
    <location>
        <begin position="185"/>
        <end position="445"/>
    </location>
</feature>
<dbReference type="InterPro" id="IPR009612">
    <property type="entry name" value="IcmF-rel"/>
</dbReference>
<reference evidence="6" key="1">
    <citation type="submission" date="2022-12" db="EMBL/GenBank/DDBJ databases">
        <title>Jiella pelagia sp. nov., isolated from phosphonate enriched culture of Northwest Pacific surface seawater.</title>
        <authorList>
            <person name="Shin D.Y."/>
            <person name="Hwang C.Y."/>
        </authorList>
    </citation>
    <scope>NUCLEOTIDE SEQUENCE</scope>
    <source>
        <strain evidence="6">HL-NP1</strain>
    </source>
</reference>
<dbReference type="CDD" id="cd00882">
    <property type="entry name" value="Ras_like_GTPase"/>
    <property type="match status" value="1"/>
</dbReference>
<dbReference type="PANTHER" id="PTHR36153">
    <property type="entry name" value="INNER MEMBRANE PROTEIN-RELATED"/>
    <property type="match status" value="1"/>
</dbReference>
<keyword evidence="1" id="KW-0812">Transmembrane</keyword>
<dbReference type="InterPro" id="IPR048677">
    <property type="entry name" value="TssM1_hel"/>
</dbReference>
<dbReference type="EMBL" id="CP114029">
    <property type="protein sequence ID" value="WAP67475.1"/>
    <property type="molecule type" value="Genomic_DNA"/>
</dbReference>
<sequence>MNRILLPLLVALGLVAFSLVVWLAGPFIAVAEVRPLGSAWIRSAVIAVVALAVGLVYGLRFFRRRRRQKALEAALIAESGEAENLGDGAVLSDRMADALAVLKKSSGRSTYLYELPWYLIIGPPGSGKTTALVNSGLEFPLAGPGGPAAIAGAGGTRYCDFWFTEDAVLIDTAGRYTTQDSDARADSKSWFDFLGLLKASRPRQPINGVIVAISLEDLMTLPATETEEFATRIRDRLTELHRELKVDFPVYALFTKADLVAGFSDYFGSFTKARRQKVWGATVQSGRRDASLLDKVPEEFDALVRRLTEELTDRLHEEPDRHSRIATYGFPAQFAMLREAVLGMLGRIFEPTRYRAKASLRGFYFTSGTQEGTPIDQLLGAMAGGGAEAGTPDRRSAGGLMSGTGRSFFLHDLLKKVIFAEAGLVSHDRAAVMRGLAVRYGAFAAIGLVAFVFAALWGLSYASNQSLIAATRADVQRYNEAAGADLEASEIADAEVAGPAAALDILRTMEVGYDNRDRPVPLAEGFGLAVRPELVSAAGIGYQAGLDRMLKSRILIDVENHLAGLVVANQPMPTFDALKVYLMLSGQAAKVDAAFVGEWLRRNLWQDAFVGQEGRRLTDALDQHVQAMLAFSRRKEAEYGLNADLVDDARKTLARMTIADQVYATIQSGEAGAIAAYPDFVLADRIPQDADLVLRTRDGTPVENVRIPMLYTYSGFHEVFLDRLSRAAQRFEDNRWVLGDYGDQTAIENQLANLGPELLERYGRDFVAAWEGMLDNLELQPMAADKPFYRALGALGAPTSPLVVLVEEVARETELTREETEGQPGAVADKSDASMAAEVANAVKTRISDRLGGLSRIGLDIAVRKSQSRLGAFAGQSGGANPAELLSGRNIEARFRSYHQLVDGARGSRPIDALRQNFAEVHKTLVTMEQNPASVGQGEAAMQGYVGTLRSSISRLPEPVARMVQSAVNDIEGGAVDASKAELQQDLQGRVTRDCRRIVEGRYPFDRSSASDVSIAEFSRLFSPDGIVDRFFQQKLAPYADLSGKSWRWRDDTPLGRSLSPATLADFQRAATIRDAFFPQGGGDPKVTLRVEQTTLDGDAQYAMLTINDQVLSASPQGSSSSQSRTFEWPEESSGNAAVHLMPPAPGRDHKLERDGPWAVLRVIAAGSPQKRGDVIQLRYPIGGRSVSYQVKIDTALNPFYLPALTEFRCPAEL</sequence>
<evidence type="ECO:0000256" key="1">
    <source>
        <dbReference type="SAM" id="Phobius"/>
    </source>
</evidence>
<name>A0ABY7C0W9_9HYPH</name>
<dbReference type="SUPFAM" id="SSF52540">
    <property type="entry name" value="P-loop containing nucleoside triphosphate hydrolases"/>
    <property type="match status" value="1"/>
</dbReference>
<dbReference type="Proteomes" id="UP001164020">
    <property type="component" value="Chromosome"/>
</dbReference>
<evidence type="ECO:0000259" key="3">
    <source>
        <dbReference type="Pfam" id="PF06761"/>
    </source>
</evidence>
<dbReference type="InterPro" id="IPR025743">
    <property type="entry name" value="TssM1_N"/>
</dbReference>
<dbReference type="NCBIfam" id="TIGR03348">
    <property type="entry name" value="VI_IcmF"/>
    <property type="match status" value="1"/>
</dbReference>
<feature type="transmembrane region" description="Helical" evidence="1">
    <location>
        <begin position="41"/>
        <end position="59"/>
    </location>
</feature>
<dbReference type="InterPro" id="IPR010623">
    <property type="entry name" value="IcmF_C"/>
</dbReference>
<dbReference type="InterPro" id="IPR053156">
    <property type="entry name" value="T6SS_TssM-like"/>
</dbReference>
<gene>
    <name evidence="6" type="primary">tssM</name>
    <name evidence="6" type="ORF">OH818_18385</name>
</gene>
<keyword evidence="1" id="KW-0472">Membrane</keyword>
<evidence type="ECO:0000259" key="5">
    <source>
        <dbReference type="Pfam" id="PF21070"/>
    </source>
</evidence>
<evidence type="ECO:0000259" key="2">
    <source>
        <dbReference type="Pfam" id="PF06744"/>
    </source>
</evidence>
<proteinExistence type="predicted"/>
<organism evidence="6 7">
    <name type="scientific">Jiella pelagia</name>
    <dbReference type="NCBI Taxonomy" id="2986949"/>
    <lineage>
        <taxon>Bacteria</taxon>
        <taxon>Pseudomonadati</taxon>
        <taxon>Pseudomonadota</taxon>
        <taxon>Alphaproteobacteria</taxon>
        <taxon>Hyphomicrobiales</taxon>
        <taxon>Aurantimonadaceae</taxon>
        <taxon>Jiella</taxon>
    </lineage>
</organism>
<dbReference type="Pfam" id="PF06744">
    <property type="entry name" value="IcmF_C"/>
    <property type="match status" value="1"/>
</dbReference>
<dbReference type="InterPro" id="IPR017731">
    <property type="entry name" value="TssM1-like"/>
</dbReference>
<evidence type="ECO:0000313" key="7">
    <source>
        <dbReference type="Proteomes" id="UP001164020"/>
    </source>
</evidence>
<feature type="transmembrane region" description="Helical" evidence="1">
    <location>
        <begin position="437"/>
        <end position="459"/>
    </location>
</feature>
<dbReference type="Pfam" id="PF21070">
    <property type="entry name" value="IcmF_helical"/>
    <property type="match status" value="1"/>
</dbReference>
<feature type="domain" description="Type VI secretion system component TssM1 helical" evidence="5">
    <location>
        <begin position="982"/>
        <end position="1081"/>
    </location>
</feature>
<protein>
    <submittedName>
        <fullName evidence="6">Type VI secretion system membrane subunit TssM</fullName>
    </submittedName>
</protein>
<feature type="domain" description="IcmF-related" evidence="3">
    <location>
        <begin position="502"/>
        <end position="813"/>
    </location>
</feature>
<keyword evidence="7" id="KW-1185">Reference proteome</keyword>
<evidence type="ECO:0000313" key="6">
    <source>
        <dbReference type="EMBL" id="WAP67475.1"/>
    </source>
</evidence>